<dbReference type="EMBL" id="BAAAGX010000001">
    <property type="protein sequence ID" value="GAA0219212.1"/>
    <property type="molecule type" value="Genomic_DNA"/>
</dbReference>
<sequence>MGSVSHRTTSRDAPHRQIVVTDDTAVGEARRSANRLVSELGGNELAVTRAELVATELGTNLLRHGEPGGWILLRPVPPGQVEILAVDRGPGIRDPEAALAGRSPAPKGLGCGLRSAARASGLFDLWTRVGQGTVVLSVVDLGGSPVEPRTCGGVCVGLSEVSGDGWSVRGADGGREAIAVVDGVGHGPAASAAADVVLDVFAEDPAGLTSFAGRANEVARGTRGAVATVCVLDPALDTMSALAIGNVNGRVLVAGTEKGVVTFSGSLGLGARPPSARVQQYPWPRDATLVLWSDGLRSRLEFDRYPGLFDHDPAVAAAVLHRDYARGTDDATVVVVHRRDRGHD</sequence>
<proteinExistence type="predicted"/>
<reference evidence="3" key="1">
    <citation type="journal article" date="2019" name="Int. J. Syst. Evol. Microbiol.">
        <title>The Global Catalogue of Microorganisms (GCM) 10K type strain sequencing project: providing services to taxonomists for standard genome sequencing and annotation.</title>
        <authorList>
            <consortium name="The Broad Institute Genomics Platform"/>
            <consortium name="The Broad Institute Genome Sequencing Center for Infectious Disease"/>
            <person name="Wu L."/>
            <person name="Ma J."/>
        </authorList>
    </citation>
    <scope>NUCLEOTIDE SEQUENCE [LARGE SCALE GENOMIC DNA]</scope>
    <source>
        <strain evidence="3">JCM 10425</strain>
    </source>
</reference>
<comment type="caution">
    <text evidence="2">The sequence shown here is derived from an EMBL/GenBank/DDBJ whole genome shotgun (WGS) entry which is preliminary data.</text>
</comment>
<evidence type="ECO:0000313" key="2">
    <source>
        <dbReference type="EMBL" id="GAA0219212.1"/>
    </source>
</evidence>
<dbReference type="SMART" id="SM00331">
    <property type="entry name" value="PP2C_SIG"/>
    <property type="match status" value="1"/>
</dbReference>
<dbReference type="Pfam" id="PF13581">
    <property type="entry name" value="HATPase_c_2"/>
    <property type="match status" value="1"/>
</dbReference>
<feature type="domain" description="PPM-type phosphatase" evidence="1">
    <location>
        <begin position="146"/>
        <end position="338"/>
    </location>
</feature>
<evidence type="ECO:0000259" key="1">
    <source>
        <dbReference type="SMART" id="SM00331"/>
    </source>
</evidence>
<dbReference type="InterPro" id="IPR036457">
    <property type="entry name" value="PPM-type-like_dom_sf"/>
</dbReference>
<gene>
    <name evidence="2" type="ORF">GCM10009539_00700</name>
</gene>
<organism evidence="2 3">
    <name type="scientific">Cryptosporangium japonicum</name>
    <dbReference type="NCBI Taxonomy" id="80872"/>
    <lineage>
        <taxon>Bacteria</taxon>
        <taxon>Bacillati</taxon>
        <taxon>Actinomycetota</taxon>
        <taxon>Actinomycetes</taxon>
        <taxon>Cryptosporangiales</taxon>
        <taxon>Cryptosporangiaceae</taxon>
        <taxon>Cryptosporangium</taxon>
    </lineage>
</organism>
<dbReference type="SUPFAM" id="SSF81606">
    <property type="entry name" value="PP2C-like"/>
    <property type="match status" value="1"/>
</dbReference>
<dbReference type="SUPFAM" id="SSF55874">
    <property type="entry name" value="ATPase domain of HSP90 chaperone/DNA topoisomerase II/histidine kinase"/>
    <property type="match status" value="1"/>
</dbReference>
<dbReference type="Gene3D" id="3.30.565.10">
    <property type="entry name" value="Histidine kinase-like ATPase, C-terminal domain"/>
    <property type="match status" value="1"/>
</dbReference>
<keyword evidence="3" id="KW-1185">Reference proteome</keyword>
<dbReference type="InterPro" id="IPR003594">
    <property type="entry name" value="HATPase_dom"/>
</dbReference>
<dbReference type="PANTHER" id="PTHR35801">
    <property type="entry name" value="PHOSPHOSERINE PHOSPHATASE RSBX"/>
    <property type="match status" value="1"/>
</dbReference>
<dbReference type="PANTHER" id="PTHR35801:SF1">
    <property type="entry name" value="PHOSPHOSERINE PHOSPHATASE RSBX"/>
    <property type="match status" value="1"/>
</dbReference>
<dbReference type="InterPro" id="IPR001932">
    <property type="entry name" value="PPM-type_phosphatase-like_dom"/>
</dbReference>
<evidence type="ECO:0000313" key="3">
    <source>
        <dbReference type="Proteomes" id="UP001500967"/>
    </source>
</evidence>
<accession>A0ABP3CZP8</accession>
<dbReference type="Gene3D" id="3.60.40.10">
    <property type="entry name" value="PPM-type phosphatase domain"/>
    <property type="match status" value="1"/>
</dbReference>
<dbReference type="InterPro" id="IPR039248">
    <property type="entry name" value="Ptase_RsbX"/>
</dbReference>
<dbReference type="Proteomes" id="UP001500967">
    <property type="component" value="Unassembled WGS sequence"/>
</dbReference>
<dbReference type="InterPro" id="IPR036890">
    <property type="entry name" value="HATPase_C_sf"/>
</dbReference>
<name>A0ABP3CZP8_9ACTN</name>
<dbReference type="Pfam" id="PF07228">
    <property type="entry name" value="SpoIIE"/>
    <property type="match status" value="1"/>
</dbReference>
<protein>
    <submittedName>
        <fullName evidence="2">Anti-sigma regulatory factor</fullName>
    </submittedName>
</protein>